<dbReference type="OrthoDB" id="10006218at2759"/>
<dbReference type="PANTHER" id="PTHR32026">
    <property type="entry name" value="METHYLTRANSFERASE-LIKE PROTEIN 24"/>
    <property type="match status" value="1"/>
</dbReference>
<dbReference type="InParanoid" id="M3ZZE1"/>
<proteinExistence type="predicted"/>
<feature type="domain" description="Methyltransferase" evidence="2">
    <location>
        <begin position="130"/>
        <end position="338"/>
    </location>
</feature>
<evidence type="ECO:0000256" key="1">
    <source>
        <dbReference type="SAM" id="MobiDB-lite"/>
    </source>
</evidence>
<dbReference type="CTD" id="728464"/>
<feature type="region of interest" description="Disordered" evidence="1">
    <location>
        <begin position="40"/>
        <end position="71"/>
    </location>
</feature>
<dbReference type="GeneID" id="102218218"/>
<dbReference type="AlphaFoldDB" id="M3ZZE1"/>
<dbReference type="Ensembl" id="ENSXMAT00000007593.2">
    <property type="protein sequence ID" value="ENSXMAP00000007585.2"/>
    <property type="gene ID" value="ENSXMAG00000007563.2"/>
</dbReference>
<dbReference type="PANTHER" id="PTHR32026:SF20">
    <property type="entry name" value="METHYLTRANSFERASE-LIKE PROTEIN 24 ISOFORM X1"/>
    <property type="match status" value="1"/>
</dbReference>
<organism evidence="3 4">
    <name type="scientific">Xiphophorus maculatus</name>
    <name type="common">Southern platyfish</name>
    <name type="synonym">Platypoecilus maculatus</name>
    <dbReference type="NCBI Taxonomy" id="8083"/>
    <lineage>
        <taxon>Eukaryota</taxon>
        <taxon>Metazoa</taxon>
        <taxon>Chordata</taxon>
        <taxon>Craniata</taxon>
        <taxon>Vertebrata</taxon>
        <taxon>Euteleostomi</taxon>
        <taxon>Actinopterygii</taxon>
        <taxon>Neopterygii</taxon>
        <taxon>Teleostei</taxon>
        <taxon>Neoteleostei</taxon>
        <taxon>Acanthomorphata</taxon>
        <taxon>Ovalentaria</taxon>
        <taxon>Atherinomorphae</taxon>
        <taxon>Cyprinodontiformes</taxon>
        <taxon>Poeciliidae</taxon>
        <taxon>Poeciliinae</taxon>
        <taxon>Xiphophorus</taxon>
    </lineage>
</organism>
<sequence length="380" mass="43515">MGMCREKVNVGLLLRLAVLLTALCWCIHVVYLETSWQSSPPPSALGHPTQHDLNQDQQPRMKHGPVDNQEKDFESRTSYLHALIKDGQVRKQNVDKEQLLPPCCPPLNPHRKALRWHISLQPWASEHHSLEDEAKRFLSYITTPQVTCASVVNNDATTGASTGDWAVCLDPKFSITHRMKSKNCRVYSFGLGADDHSMEHFLAQSGCEVHCFDPSLEQPHLQKAEMWFHRISVDWRDPSPAFVPKRQANKKLATILDDFGHRDVDVLKADMESAEWKILENLVLEGVLDSVGQLLLELHLHWAGFEVAGDDPSVVRFWFSLLKELEQAGFRLFHVHSNPNKPRLFLHKNILNASSAYTLSWVNVWWKPSWTAHKHKKLIF</sequence>
<evidence type="ECO:0000313" key="4">
    <source>
        <dbReference type="Proteomes" id="UP000002852"/>
    </source>
</evidence>
<reference evidence="4" key="2">
    <citation type="journal article" date="2013" name="Nat. Genet.">
        <title>The genome of the platyfish, Xiphophorus maculatus, provides insights into evolutionary adaptation and several complex traits.</title>
        <authorList>
            <person name="Schartl M."/>
            <person name="Walter R.B."/>
            <person name="Shen Y."/>
            <person name="Garcia T."/>
            <person name="Catchen J."/>
            <person name="Amores A."/>
            <person name="Braasch I."/>
            <person name="Chalopin D."/>
            <person name="Volff J.N."/>
            <person name="Lesch K.P."/>
            <person name="Bisazza A."/>
            <person name="Minx P."/>
            <person name="Hillier L."/>
            <person name="Wilson R.K."/>
            <person name="Fuerstenberg S."/>
            <person name="Boore J."/>
            <person name="Searle S."/>
            <person name="Postlethwait J.H."/>
            <person name="Warren W.C."/>
        </authorList>
    </citation>
    <scope>NUCLEOTIDE SEQUENCE [LARGE SCALE GENOMIC DNA]</scope>
    <source>
        <strain evidence="4">JP 163 A</strain>
    </source>
</reference>
<evidence type="ECO:0000313" key="3">
    <source>
        <dbReference type="Ensembl" id="ENSXMAP00000007585.2"/>
    </source>
</evidence>
<evidence type="ECO:0000259" key="2">
    <source>
        <dbReference type="Pfam" id="PF13383"/>
    </source>
</evidence>
<dbReference type="HOGENOM" id="CLU_061403_0_0_1"/>
<reference evidence="3" key="4">
    <citation type="submission" date="2025-09" db="UniProtKB">
        <authorList>
            <consortium name="Ensembl"/>
        </authorList>
    </citation>
    <scope>IDENTIFICATION</scope>
    <source>
        <strain evidence="3">JP 163 A</strain>
    </source>
</reference>
<dbReference type="GeneTree" id="ENSGT00390000002881"/>
<reference evidence="3" key="3">
    <citation type="submission" date="2025-08" db="UniProtKB">
        <authorList>
            <consortium name="Ensembl"/>
        </authorList>
    </citation>
    <scope>IDENTIFICATION</scope>
    <source>
        <strain evidence="3">JP 163 A</strain>
    </source>
</reference>
<dbReference type="KEGG" id="xma:102218218"/>
<dbReference type="InterPro" id="IPR025714">
    <property type="entry name" value="Methyltranfer_dom"/>
</dbReference>
<dbReference type="Proteomes" id="UP000002852">
    <property type="component" value="Unassembled WGS sequence"/>
</dbReference>
<dbReference type="eggNOG" id="ENOG502QRD5">
    <property type="taxonomic scope" value="Eukaryota"/>
</dbReference>
<accession>M3ZZE1</accession>
<name>M3ZZE1_XIPMA</name>
<dbReference type="RefSeq" id="XP_014328193.1">
    <property type="nucleotide sequence ID" value="XM_014472707.2"/>
</dbReference>
<protein>
    <submittedName>
        <fullName evidence="3">Methyltransferase like 24</fullName>
    </submittedName>
</protein>
<dbReference type="OMA" id="TQIACDH"/>
<reference evidence="4" key="1">
    <citation type="submission" date="2012-01" db="EMBL/GenBank/DDBJ databases">
        <authorList>
            <person name="Walter R."/>
            <person name="Schartl M."/>
            <person name="Warren W."/>
        </authorList>
    </citation>
    <scope>NUCLEOTIDE SEQUENCE [LARGE SCALE GENOMIC DNA]</scope>
    <source>
        <strain evidence="4">JP 163 A</strain>
    </source>
</reference>
<dbReference type="Pfam" id="PF13383">
    <property type="entry name" value="Methyltransf_22"/>
    <property type="match status" value="1"/>
</dbReference>
<dbReference type="InterPro" id="IPR026913">
    <property type="entry name" value="METTL24"/>
</dbReference>
<keyword evidence="4" id="KW-1185">Reference proteome</keyword>